<evidence type="ECO:0000259" key="13">
    <source>
        <dbReference type="PROSITE" id="PS50280"/>
    </source>
</evidence>
<feature type="transmembrane region" description="Helical" evidence="12">
    <location>
        <begin position="686"/>
        <end position="709"/>
    </location>
</feature>
<dbReference type="CDD" id="cd18582">
    <property type="entry name" value="ABC_6TM_ATM1_ABCB7"/>
    <property type="match status" value="1"/>
</dbReference>
<keyword evidence="2" id="KW-0813">Transport</keyword>
<dbReference type="Proteomes" id="UP001107558">
    <property type="component" value="Chromosome 2"/>
</dbReference>
<dbReference type="InterPro" id="IPR003593">
    <property type="entry name" value="AAA+_ATPase"/>
</dbReference>
<comment type="subcellular location">
    <subcellularLocation>
        <location evidence="1">Mitochondrion inner membrane</location>
        <topology evidence="1">Multi-pass membrane protein</topology>
    </subcellularLocation>
</comment>
<dbReference type="PROSITE" id="PS00211">
    <property type="entry name" value="ABC_TRANSPORTER_1"/>
    <property type="match status" value="1"/>
</dbReference>
<keyword evidence="17" id="KW-1185">Reference proteome</keyword>
<dbReference type="InterPro" id="IPR011527">
    <property type="entry name" value="ABC1_TM_dom"/>
</dbReference>
<keyword evidence="7 12" id="KW-0472">Membrane</keyword>
<name>A0A9J6C7G3_POLVA</name>
<dbReference type="GO" id="GO:0005524">
    <property type="term" value="F:ATP binding"/>
    <property type="evidence" value="ECO:0007669"/>
    <property type="project" value="UniProtKB-KW"/>
</dbReference>
<dbReference type="PROSITE" id="PS50893">
    <property type="entry name" value="ABC_TRANSPORTER_2"/>
    <property type="match status" value="1"/>
</dbReference>
<dbReference type="InterPro" id="IPR039421">
    <property type="entry name" value="Type_1_exporter"/>
</dbReference>
<dbReference type="SUPFAM" id="SSF90123">
    <property type="entry name" value="ABC transporter transmembrane region"/>
    <property type="match status" value="1"/>
</dbReference>
<dbReference type="FunFam" id="3.40.50.300:FF:000186">
    <property type="entry name" value="ATP-binding cassette sub-family B member 7, mitochondrial"/>
    <property type="match status" value="1"/>
</dbReference>
<dbReference type="SUPFAM" id="SSF52540">
    <property type="entry name" value="P-loop containing nucleoside triphosphate hydrolases"/>
    <property type="match status" value="1"/>
</dbReference>
<feature type="domain" description="ABC transporter" evidence="14">
    <location>
        <begin position="896"/>
        <end position="1130"/>
    </location>
</feature>
<keyword evidence="11" id="KW-0175">Coiled coil</keyword>
<dbReference type="SMART" id="SM00382">
    <property type="entry name" value="AAA"/>
    <property type="match status" value="1"/>
</dbReference>
<gene>
    <name evidence="16" type="ORF">PVAND_007801</name>
</gene>
<feature type="transmembrane region" description="Helical" evidence="12">
    <location>
        <begin position="798"/>
        <end position="820"/>
    </location>
</feature>
<evidence type="ECO:0000259" key="15">
    <source>
        <dbReference type="PROSITE" id="PS50929"/>
    </source>
</evidence>
<dbReference type="InterPro" id="IPR017871">
    <property type="entry name" value="ABC_transporter-like_CS"/>
</dbReference>
<keyword evidence="6 12" id="KW-1133">Transmembrane helix</keyword>
<dbReference type="PROSITE" id="PS50929">
    <property type="entry name" value="ABC_TM1F"/>
    <property type="match status" value="1"/>
</dbReference>
<dbReference type="AlphaFoldDB" id="A0A9J6C7G3"/>
<evidence type="ECO:0000256" key="10">
    <source>
        <dbReference type="ARBA" id="ARBA00048046"/>
    </source>
</evidence>
<dbReference type="PROSITE" id="PS50280">
    <property type="entry name" value="SET"/>
    <property type="match status" value="1"/>
</dbReference>
<keyword evidence="3 12" id="KW-0812">Transmembrane</keyword>
<feature type="transmembrane region" description="Helical" evidence="12">
    <location>
        <begin position="840"/>
        <end position="858"/>
    </location>
</feature>
<evidence type="ECO:0000313" key="17">
    <source>
        <dbReference type="Proteomes" id="UP001107558"/>
    </source>
</evidence>
<dbReference type="SUPFAM" id="SSF82199">
    <property type="entry name" value="SET domain"/>
    <property type="match status" value="1"/>
</dbReference>
<dbReference type="InterPro" id="IPR003439">
    <property type="entry name" value="ABC_transporter-like_ATP-bd"/>
</dbReference>
<evidence type="ECO:0000256" key="3">
    <source>
        <dbReference type="ARBA" id="ARBA00022692"/>
    </source>
</evidence>
<comment type="catalytic activity">
    <reaction evidence="10">
        <text>(glutathione)4[2Fe(III)-2S] cluster(in) + ATP + H2O = (glutathione)4[2Fe(III)-2S] cluster(out) + ADP + phosphate + H(+)</text>
        <dbReference type="Rhea" id="RHEA:67028"/>
        <dbReference type="ChEBI" id="CHEBI:15377"/>
        <dbReference type="ChEBI" id="CHEBI:15378"/>
        <dbReference type="ChEBI" id="CHEBI:30616"/>
        <dbReference type="ChEBI" id="CHEBI:43474"/>
        <dbReference type="ChEBI" id="CHEBI:167627"/>
        <dbReference type="ChEBI" id="CHEBI:456216"/>
    </reaction>
    <physiologicalReaction direction="left-to-right" evidence="10">
        <dbReference type="Rhea" id="RHEA:67029"/>
    </physiologicalReaction>
</comment>
<evidence type="ECO:0000256" key="9">
    <source>
        <dbReference type="ARBA" id="ARBA00042945"/>
    </source>
</evidence>
<dbReference type="GO" id="GO:0005743">
    <property type="term" value="C:mitochondrial inner membrane"/>
    <property type="evidence" value="ECO:0007669"/>
    <property type="project" value="UniProtKB-SubCell"/>
</dbReference>
<dbReference type="PANTHER" id="PTHR24221">
    <property type="entry name" value="ATP-BINDING CASSETTE SUB-FAMILY B"/>
    <property type="match status" value="1"/>
</dbReference>
<sequence>MGRTRRYRESRKRQRIVNQQLLPSDIHHNLYKFLAKNGWKNENKLTVSAFQLTGRGLKAKQDLLENDLIIELPYECLISFYTIATDTAFYSLFDEERLDNAKSSISFQSLLAFYLCYQISLCNESKWLVYIRTLPEDFSMPYFCKKTELYHLPENILMKVVEQNNVIKSNFERLMYLLDDNEKHKFKLDIFKWSYFVCNSRSVYINSKILEPLVEYQGTSETARVLKELLNDEASMALAPLLDLLNHSDKVKTQCQLSHAQGFIKDNADNIINGRVRLSYLLHTLSACKKYEEIFISYGTHNNTKLLLEYGFILPNNQMDFLEFTLDDVNKYIKSHHELRLMNIPKHKYKFIRDHELDQQMYIDVNDGLNHTFQAVIAILLLPQNLYNLTQVAFGDDLNFNDIRKHAVEIMKMKRVELEKIMRGLENELELSKSADTCLEYFKESQKLIDKVLEFIQASSTKTPSIENKNTATHQFHASSKQNVLHDKSPLGTNILGNIFVKKGKKSGNYWPQQEQQIRTCFHPGVSSAAFSNESIGDVRAPEVSGSQMLRAMMAYVWPKDDDFIRKRVIISLSLLGGAKLLNVCVPFLFKGAIDYLNVLQMGTPTETTAAIISSMLIGYGIARAGSAGFNELRNAVFARVASHSIRKIAVNTFMHLHNLDLSFHLNKQTGALSKTIDRGSRGINFVLNAMVFNVVPTIFELGLVSMILGAKCGLAYAGISMGCVGIYAVYTLAVTQWRTKFRIFMNRAENEAGNKAVDSLINYETVKYFNNENYEAQQYDRVLKNYEDASLKTSSSLALLNFGQNAIFSVALSAIMLMAANDIAHGNLTVGDLVMVNGLLFQLSIPLGFLGSVYREVRQALLDMRSMFTLLGVESQVQNKDDAIPLAVNRQNSNIEFRNVSFEYQNGKKIFDDLTFIIPAGKKVGFVGGSGSGKSTMVRLLFRFFEPTKGDIFIAGQNIKDVDMNSLRKAIAIVPQDSVLFHDTIRHNIHYGDLSKSESEMENAAKMADLHDSILKWPHKYDTQVGERGLKLSGGEKQRVAIARAILKNSPILIFDEATSSLDSITEHNILNALSRATEGRTSICIAHRLSTVMDADEIIVLDNGRIAERGTHDELLKSKGLYAKLWHTQNRL</sequence>
<evidence type="ECO:0000256" key="2">
    <source>
        <dbReference type="ARBA" id="ARBA00022448"/>
    </source>
</evidence>
<evidence type="ECO:0000256" key="1">
    <source>
        <dbReference type="ARBA" id="ARBA00004448"/>
    </source>
</evidence>
<organism evidence="16 17">
    <name type="scientific">Polypedilum vanderplanki</name>
    <name type="common">Sleeping chironomid midge</name>
    <dbReference type="NCBI Taxonomy" id="319348"/>
    <lineage>
        <taxon>Eukaryota</taxon>
        <taxon>Metazoa</taxon>
        <taxon>Ecdysozoa</taxon>
        <taxon>Arthropoda</taxon>
        <taxon>Hexapoda</taxon>
        <taxon>Insecta</taxon>
        <taxon>Pterygota</taxon>
        <taxon>Neoptera</taxon>
        <taxon>Endopterygota</taxon>
        <taxon>Diptera</taxon>
        <taxon>Nematocera</taxon>
        <taxon>Chironomoidea</taxon>
        <taxon>Chironomidae</taxon>
        <taxon>Chironominae</taxon>
        <taxon>Polypedilum</taxon>
        <taxon>Polypedilum</taxon>
    </lineage>
</organism>
<dbReference type="Gene3D" id="3.40.50.300">
    <property type="entry name" value="P-loop containing nucleotide triphosphate hydrolases"/>
    <property type="match status" value="1"/>
</dbReference>
<evidence type="ECO:0000256" key="7">
    <source>
        <dbReference type="ARBA" id="ARBA00023136"/>
    </source>
</evidence>
<dbReference type="InterPro" id="IPR044429">
    <property type="entry name" value="SETD4_SET"/>
</dbReference>
<dbReference type="Pfam" id="PF00005">
    <property type="entry name" value="ABC_tran"/>
    <property type="match status" value="1"/>
</dbReference>
<dbReference type="CDD" id="cd19177">
    <property type="entry name" value="SET_SETD4"/>
    <property type="match status" value="1"/>
</dbReference>
<dbReference type="PANTHER" id="PTHR24221:SF402">
    <property type="entry name" value="IRON-SULFUR CLUSTERS TRANSPORTER ABCB7, MITOCHONDRIAL"/>
    <property type="match status" value="1"/>
</dbReference>
<protein>
    <recommendedName>
        <fullName evidence="8">Iron-sulfur clusters transporter ABCB7, mitochondrial</fullName>
    </recommendedName>
    <alternativeName>
        <fullName evidence="9">ATP-binding cassette sub-family B member 7, mitochondrial</fullName>
    </alternativeName>
</protein>
<feature type="domain" description="ABC transmembrane type-1" evidence="15">
    <location>
        <begin position="570"/>
        <end position="860"/>
    </location>
</feature>
<proteinExistence type="predicted"/>
<comment type="caution">
    <text evidence="16">The sequence shown here is derived from an EMBL/GenBank/DDBJ whole genome shotgun (WGS) entry which is preliminary data.</text>
</comment>
<dbReference type="InterPro" id="IPR027417">
    <property type="entry name" value="P-loop_NTPase"/>
</dbReference>
<feature type="transmembrane region" description="Helical" evidence="12">
    <location>
        <begin position="610"/>
        <end position="630"/>
    </location>
</feature>
<dbReference type="GO" id="GO:0016887">
    <property type="term" value="F:ATP hydrolysis activity"/>
    <property type="evidence" value="ECO:0007669"/>
    <property type="project" value="InterPro"/>
</dbReference>
<keyword evidence="5" id="KW-0067">ATP-binding</keyword>
<evidence type="ECO:0000256" key="6">
    <source>
        <dbReference type="ARBA" id="ARBA00022989"/>
    </source>
</evidence>
<evidence type="ECO:0000256" key="8">
    <source>
        <dbReference type="ARBA" id="ARBA00041016"/>
    </source>
</evidence>
<feature type="coiled-coil region" evidence="11">
    <location>
        <begin position="408"/>
        <end position="435"/>
    </location>
</feature>
<dbReference type="OrthoDB" id="6500128at2759"/>
<evidence type="ECO:0000259" key="14">
    <source>
        <dbReference type="PROSITE" id="PS50893"/>
    </source>
</evidence>
<dbReference type="InterPro" id="IPR046341">
    <property type="entry name" value="SET_dom_sf"/>
</dbReference>
<evidence type="ECO:0000256" key="5">
    <source>
        <dbReference type="ARBA" id="ARBA00022840"/>
    </source>
</evidence>
<accession>A0A9J6C7G3</accession>
<feature type="domain" description="SET" evidence="13">
    <location>
        <begin position="43"/>
        <end position="299"/>
    </location>
</feature>
<reference evidence="16" key="1">
    <citation type="submission" date="2021-03" db="EMBL/GenBank/DDBJ databases">
        <title>Chromosome level genome of the anhydrobiotic midge Polypedilum vanderplanki.</title>
        <authorList>
            <person name="Yoshida Y."/>
            <person name="Kikawada T."/>
            <person name="Gusev O."/>
        </authorList>
    </citation>
    <scope>NUCLEOTIDE SEQUENCE</scope>
    <source>
        <strain evidence="16">NIAS01</strain>
        <tissue evidence="16">Whole body or cell culture</tissue>
    </source>
</reference>
<dbReference type="EMBL" id="JADBJN010000002">
    <property type="protein sequence ID" value="KAG5678100.1"/>
    <property type="molecule type" value="Genomic_DNA"/>
</dbReference>
<evidence type="ECO:0000313" key="16">
    <source>
        <dbReference type="EMBL" id="KAG5678100.1"/>
    </source>
</evidence>
<dbReference type="Pfam" id="PF00664">
    <property type="entry name" value="ABC_membrane"/>
    <property type="match status" value="1"/>
</dbReference>
<dbReference type="GO" id="GO:0140359">
    <property type="term" value="F:ABC-type transporter activity"/>
    <property type="evidence" value="ECO:0007669"/>
    <property type="project" value="InterPro"/>
</dbReference>
<dbReference type="Gene3D" id="3.90.1410.10">
    <property type="entry name" value="set domain protein methyltransferase, domain 1"/>
    <property type="match status" value="1"/>
</dbReference>
<keyword evidence="4" id="KW-0547">Nucleotide-binding</keyword>
<evidence type="ECO:0000256" key="11">
    <source>
        <dbReference type="SAM" id="Coils"/>
    </source>
</evidence>
<dbReference type="GO" id="GO:0006879">
    <property type="term" value="P:intracellular iron ion homeostasis"/>
    <property type="evidence" value="ECO:0007669"/>
    <property type="project" value="TreeGrafter"/>
</dbReference>
<dbReference type="InterPro" id="IPR001214">
    <property type="entry name" value="SET_dom"/>
</dbReference>
<dbReference type="GO" id="GO:0016279">
    <property type="term" value="F:protein-lysine N-methyltransferase activity"/>
    <property type="evidence" value="ECO:0007669"/>
    <property type="project" value="InterPro"/>
</dbReference>
<evidence type="ECO:0000256" key="12">
    <source>
        <dbReference type="SAM" id="Phobius"/>
    </source>
</evidence>
<feature type="transmembrane region" description="Helical" evidence="12">
    <location>
        <begin position="715"/>
        <end position="736"/>
    </location>
</feature>
<evidence type="ECO:0000256" key="4">
    <source>
        <dbReference type="ARBA" id="ARBA00022741"/>
    </source>
</evidence>
<dbReference type="InterPro" id="IPR036640">
    <property type="entry name" value="ABC1_TM_sf"/>
</dbReference>
<dbReference type="Gene3D" id="1.20.1560.10">
    <property type="entry name" value="ABC transporter type 1, transmembrane domain"/>
    <property type="match status" value="1"/>
</dbReference>
<dbReference type="FunFam" id="1.20.1560.10:FF:000004">
    <property type="entry name" value="ATP-binding cassette sub-family B member 7"/>
    <property type="match status" value="1"/>
</dbReference>